<evidence type="ECO:0000313" key="2">
    <source>
        <dbReference type="EMBL" id="MCW3475560.1"/>
    </source>
</evidence>
<dbReference type="SUPFAM" id="SSF63829">
    <property type="entry name" value="Calcium-dependent phosphotriesterase"/>
    <property type="match status" value="1"/>
</dbReference>
<organism evidence="2 3">
    <name type="scientific">Limobrevibacterium gyesilva</name>
    <dbReference type="NCBI Taxonomy" id="2991712"/>
    <lineage>
        <taxon>Bacteria</taxon>
        <taxon>Pseudomonadati</taxon>
        <taxon>Pseudomonadota</taxon>
        <taxon>Alphaproteobacteria</taxon>
        <taxon>Acetobacterales</taxon>
        <taxon>Acetobacteraceae</taxon>
        <taxon>Limobrevibacterium</taxon>
    </lineage>
</organism>
<comment type="caution">
    <text evidence="2">The sequence shown here is derived from an EMBL/GenBank/DDBJ whole genome shotgun (WGS) entry which is preliminary data.</text>
</comment>
<evidence type="ECO:0000256" key="1">
    <source>
        <dbReference type="SAM" id="MobiDB-lite"/>
    </source>
</evidence>
<reference evidence="2" key="1">
    <citation type="submission" date="2022-09" db="EMBL/GenBank/DDBJ databases">
        <title>Rhodovastum sp. nov. RN2-1 isolated from soil in Seongnam, South Korea.</title>
        <authorList>
            <person name="Le N.T."/>
        </authorList>
    </citation>
    <scope>NUCLEOTIDE SEQUENCE</scope>
    <source>
        <strain evidence="2">RN2-1</strain>
    </source>
</reference>
<accession>A0AA41YMQ0</accession>
<sequence>MMDSLLSMFSRLHDSMLDHEGGDDHGRHGHHHENDRDNAYTQTNLISDGFVPAANINPDLINPWGMSFSPTGPFWVSDNGAGVASINDGAGNPVVVAGGSEKTIATPPGQQPGTASPTGQVFNAFRTEGAFTLSNGSPAAFLFATEDGTISGWNGGSQSILAVDNSSNPSAGSDGEGAVYKGLAIGETAKGVFLYAANFRHGTVDVFDQNFMPVKSFTDPKLPAGYAPFNVQVLDGKLFVTFALQNADKHDDVAGAGHGFVDEFSLDGHMLHRVASGGVLNSPWGLAIAPSHFGEFSNDLLIGNFGDGKIDAFNPKNDHFEGKLLGPDGKPIVIGDLWALSTGNASAGSDPNALYFTAGVLNEAHGLFGSLTAAPDTDPGKMTGPSAHSGNG</sequence>
<dbReference type="NCBIfam" id="TIGR03118">
    <property type="entry name" value="PEPCTERM_chp_1"/>
    <property type="match status" value="1"/>
</dbReference>
<dbReference type="InterPro" id="IPR017549">
    <property type="entry name" value="APMV_L690"/>
</dbReference>
<name>A0AA41YMQ0_9PROT</name>
<feature type="region of interest" description="Disordered" evidence="1">
    <location>
        <begin position="372"/>
        <end position="392"/>
    </location>
</feature>
<dbReference type="AlphaFoldDB" id="A0AA41YMQ0"/>
<gene>
    <name evidence="2" type="ORF">OL599_13330</name>
</gene>
<dbReference type="EMBL" id="JAPDNT010000009">
    <property type="protein sequence ID" value="MCW3475560.1"/>
    <property type="molecule type" value="Genomic_DNA"/>
</dbReference>
<keyword evidence="3" id="KW-1185">Reference proteome</keyword>
<evidence type="ECO:0000313" key="3">
    <source>
        <dbReference type="Proteomes" id="UP001165679"/>
    </source>
</evidence>
<protein>
    <submittedName>
        <fullName evidence="2">TIGR03118 family protein</fullName>
    </submittedName>
</protein>
<dbReference type="Proteomes" id="UP001165679">
    <property type="component" value="Unassembled WGS sequence"/>
</dbReference>
<reference evidence="2" key="2">
    <citation type="submission" date="2022-10" db="EMBL/GenBank/DDBJ databases">
        <authorList>
            <person name="Trinh H.N."/>
        </authorList>
    </citation>
    <scope>NUCLEOTIDE SEQUENCE</scope>
    <source>
        <strain evidence="2">RN2-1</strain>
    </source>
</reference>
<proteinExistence type="predicted"/>